<dbReference type="EMBL" id="NIDE01000004">
    <property type="protein sequence ID" value="OWK43888.1"/>
    <property type="molecule type" value="Genomic_DNA"/>
</dbReference>
<keyword evidence="3" id="KW-1185">Reference proteome</keyword>
<dbReference type="RefSeq" id="WP_088254683.1">
    <property type="nucleotide sequence ID" value="NZ_NIDE01000004.1"/>
</dbReference>
<accession>A0A225DZE5</accession>
<evidence type="ECO:0000313" key="2">
    <source>
        <dbReference type="EMBL" id="OWK43888.1"/>
    </source>
</evidence>
<dbReference type="Proteomes" id="UP000214646">
    <property type="component" value="Unassembled WGS sequence"/>
</dbReference>
<protein>
    <recommendedName>
        <fullName evidence="1">DNA ligase D 3'-phosphoesterase domain-containing protein</fullName>
    </recommendedName>
</protein>
<dbReference type="OrthoDB" id="288736at2"/>
<dbReference type="Pfam" id="PF13298">
    <property type="entry name" value="LigD_N"/>
    <property type="match status" value="1"/>
</dbReference>
<feature type="domain" description="DNA ligase D 3'-phosphoesterase" evidence="1">
    <location>
        <begin position="8"/>
        <end position="98"/>
    </location>
</feature>
<dbReference type="InterPro" id="IPR014144">
    <property type="entry name" value="LigD_PE_domain"/>
</dbReference>
<evidence type="ECO:0000313" key="3">
    <source>
        <dbReference type="Proteomes" id="UP000214646"/>
    </source>
</evidence>
<gene>
    <name evidence="2" type="ORF">FRUB_03487</name>
</gene>
<organism evidence="2 3">
    <name type="scientific">Fimbriiglobus ruber</name>
    <dbReference type="NCBI Taxonomy" id="1908690"/>
    <lineage>
        <taxon>Bacteria</taxon>
        <taxon>Pseudomonadati</taxon>
        <taxon>Planctomycetota</taxon>
        <taxon>Planctomycetia</taxon>
        <taxon>Gemmatales</taxon>
        <taxon>Gemmataceae</taxon>
        <taxon>Fimbriiglobus</taxon>
    </lineage>
</organism>
<sequence>MPRFALLEHDWPARHWDLLLEDGDVLRAWRLLAEPDPGKTVPAEANADHRLLYLDYEGPVSGNRGSVTCWDGGTYSGTLDTGDGWEVRLSGSRFRGIARLTHAGGGWVVVFS</sequence>
<proteinExistence type="predicted"/>
<comment type="caution">
    <text evidence="2">The sequence shown here is derived from an EMBL/GenBank/DDBJ whole genome shotgun (WGS) entry which is preliminary data.</text>
</comment>
<reference evidence="3" key="1">
    <citation type="submission" date="2017-06" db="EMBL/GenBank/DDBJ databases">
        <title>Genome analysis of Fimbriiglobus ruber SP5, the first member of the order Planctomycetales with confirmed chitinolytic capability.</title>
        <authorList>
            <person name="Ravin N.V."/>
            <person name="Rakitin A.L."/>
            <person name="Ivanova A.A."/>
            <person name="Beletsky A.V."/>
            <person name="Kulichevskaya I.S."/>
            <person name="Mardanov A.V."/>
            <person name="Dedysh S.N."/>
        </authorList>
    </citation>
    <scope>NUCLEOTIDE SEQUENCE [LARGE SCALE GENOMIC DNA]</scope>
    <source>
        <strain evidence="3">SP5</strain>
    </source>
</reference>
<dbReference type="AlphaFoldDB" id="A0A225DZE5"/>
<name>A0A225DZE5_9BACT</name>
<evidence type="ECO:0000259" key="1">
    <source>
        <dbReference type="Pfam" id="PF13298"/>
    </source>
</evidence>